<dbReference type="OMA" id="MRRFETH"/>
<feature type="transmembrane region" description="Helical" evidence="6">
    <location>
        <begin position="83"/>
        <end position="105"/>
    </location>
</feature>
<keyword evidence="3 6" id="KW-0812">Transmembrane</keyword>
<feature type="transmembrane region" description="Helical" evidence="6">
    <location>
        <begin position="49"/>
        <end position="71"/>
    </location>
</feature>
<name>A0A1X7VS44_AMPQE</name>
<comment type="similarity">
    <text evidence="2">Belongs to the FUN14 family.</text>
</comment>
<dbReference type="InterPro" id="IPR007014">
    <property type="entry name" value="FUN14"/>
</dbReference>
<reference evidence="7" key="2">
    <citation type="submission" date="2017-05" db="UniProtKB">
        <authorList>
            <consortium name="EnsemblMetazoa"/>
        </authorList>
    </citation>
    <scope>IDENTIFICATION</scope>
</reference>
<evidence type="ECO:0000313" key="8">
    <source>
        <dbReference type="Proteomes" id="UP000007879"/>
    </source>
</evidence>
<evidence type="ECO:0000256" key="2">
    <source>
        <dbReference type="ARBA" id="ARBA00009160"/>
    </source>
</evidence>
<dbReference type="KEGG" id="aqu:100633964"/>
<evidence type="ECO:0000313" key="7">
    <source>
        <dbReference type="EnsemblMetazoa" id="Aqu2.1.42233_001"/>
    </source>
</evidence>
<gene>
    <name evidence="7" type="primary">100633964</name>
</gene>
<dbReference type="PANTHER" id="PTHR21346:SF0">
    <property type="entry name" value="RE45833P"/>
    <property type="match status" value="1"/>
</dbReference>
<reference evidence="8" key="1">
    <citation type="journal article" date="2010" name="Nature">
        <title>The Amphimedon queenslandica genome and the evolution of animal complexity.</title>
        <authorList>
            <person name="Srivastava M."/>
            <person name="Simakov O."/>
            <person name="Chapman J."/>
            <person name="Fahey B."/>
            <person name="Gauthier M.E."/>
            <person name="Mitros T."/>
            <person name="Richards G.S."/>
            <person name="Conaco C."/>
            <person name="Dacre M."/>
            <person name="Hellsten U."/>
            <person name="Larroux C."/>
            <person name="Putnam N.H."/>
            <person name="Stanke M."/>
            <person name="Adamska M."/>
            <person name="Darling A."/>
            <person name="Degnan S.M."/>
            <person name="Oakley T.H."/>
            <person name="Plachetzki D.C."/>
            <person name="Zhai Y."/>
            <person name="Adamski M."/>
            <person name="Calcino A."/>
            <person name="Cummins S.F."/>
            <person name="Goodstein D.M."/>
            <person name="Harris C."/>
            <person name="Jackson D.J."/>
            <person name="Leys S.P."/>
            <person name="Shu S."/>
            <person name="Woodcroft B.J."/>
            <person name="Vervoort M."/>
            <person name="Kosik K.S."/>
            <person name="Manning G."/>
            <person name="Degnan B.M."/>
            <person name="Rokhsar D.S."/>
        </authorList>
    </citation>
    <scope>NUCLEOTIDE SEQUENCE [LARGE SCALE GENOMIC DNA]</scope>
</reference>
<dbReference type="Proteomes" id="UP000007879">
    <property type="component" value="Unassembled WGS sequence"/>
</dbReference>
<dbReference type="AlphaFoldDB" id="A0A1X7VS44"/>
<dbReference type="Pfam" id="PF04930">
    <property type="entry name" value="FUN14"/>
    <property type="match status" value="1"/>
</dbReference>
<proteinExistence type="inferred from homology"/>
<dbReference type="InParanoid" id="A0A1X7VS44"/>
<sequence length="167" mass="18462">MADIEEDTKGDISGTVYRTMNHVMREEGNEMLDAITFDRHRLQVVQRRVMALAIRSSPVQQFGMGFGIGWVSGYLFRKVSRTAAFVLGCGFLALQGAVSLGIVSINTEGVKELARHNMRRFETHVRSISGEEAASQGGVFQKLYDFAQTHMFISSGFISGAVVAFTF</sequence>
<dbReference type="EnsemblMetazoa" id="XM_003383108.3">
    <property type="protein sequence ID" value="XP_003383156.1"/>
    <property type="gene ID" value="LOC100633964"/>
</dbReference>
<dbReference type="EnsemblMetazoa" id="Aqu2.1.42233_001">
    <property type="protein sequence ID" value="Aqu2.1.42233_001"/>
    <property type="gene ID" value="Aqu2.1.42233"/>
</dbReference>
<evidence type="ECO:0000256" key="5">
    <source>
        <dbReference type="ARBA" id="ARBA00023136"/>
    </source>
</evidence>
<evidence type="ECO:0000256" key="1">
    <source>
        <dbReference type="ARBA" id="ARBA00004374"/>
    </source>
</evidence>
<keyword evidence="8" id="KW-1185">Reference proteome</keyword>
<keyword evidence="5 6" id="KW-0472">Membrane</keyword>
<dbReference type="STRING" id="400682.A0A1X7VS44"/>
<evidence type="ECO:0000256" key="4">
    <source>
        <dbReference type="ARBA" id="ARBA00022989"/>
    </source>
</evidence>
<organism evidence="7">
    <name type="scientific">Amphimedon queenslandica</name>
    <name type="common">Sponge</name>
    <dbReference type="NCBI Taxonomy" id="400682"/>
    <lineage>
        <taxon>Eukaryota</taxon>
        <taxon>Metazoa</taxon>
        <taxon>Porifera</taxon>
        <taxon>Demospongiae</taxon>
        <taxon>Heteroscleromorpha</taxon>
        <taxon>Haplosclerida</taxon>
        <taxon>Niphatidae</taxon>
        <taxon>Amphimedon</taxon>
    </lineage>
</organism>
<dbReference type="PANTHER" id="PTHR21346">
    <property type="entry name" value="FUN14 DOMAIN CONTAINING"/>
    <property type="match status" value="1"/>
</dbReference>
<evidence type="ECO:0000256" key="3">
    <source>
        <dbReference type="ARBA" id="ARBA00022692"/>
    </source>
</evidence>
<comment type="subcellular location">
    <subcellularLocation>
        <location evidence="1">Mitochondrion outer membrane</location>
        <topology evidence="1">Multi-pass membrane protein</topology>
    </subcellularLocation>
</comment>
<dbReference type="FunCoup" id="A0A1X7VS44">
    <property type="interactions" value="18"/>
</dbReference>
<dbReference type="OrthoDB" id="163794at2759"/>
<dbReference type="GO" id="GO:0000422">
    <property type="term" value="P:autophagy of mitochondrion"/>
    <property type="evidence" value="ECO:0007669"/>
    <property type="project" value="TreeGrafter"/>
</dbReference>
<protein>
    <recommendedName>
        <fullName evidence="9">FUN14 domain-containing protein</fullName>
    </recommendedName>
</protein>
<keyword evidence="4 6" id="KW-1133">Transmembrane helix</keyword>
<evidence type="ECO:0000256" key="6">
    <source>
        <dbReference type="SAM" id="Phobius"/>
    </source>
</evidence>
<evidence type="ECO:0008006" key="9">
    <source>
        <dbReference type="Google" id="ProtNLM"/>
    </source>
</evidence>
<dbReference type="GO" id="GO:0005741">
    <property type="term" value="C:mitochondrial outer membrane"/>
    <property type="evidence" value="ECO:0007669"/>
    <property type="project" value="UniProtKB-SubCell"/>
</dbReference>
<accession>A0A1X7VS44</accession>